<dbReference type="AlphaFoldDB" id="F6D8P9"/>
<dbReference type="STRING" id="717773.Thicy_1133"/>
<dbReference type="HOGENOM" id="CLU_1739667_0_0_6"/>
<protein>
    <recommendedName>
        <fullName evidence="4">Zinc resistance-associated protein</fullName>
    </recommendedName>
</protein>
<evidence type="ECO:0000256" key="1">
    <source>
        <dbReference type="SAM" id="SignalP"/>
    </source>
</evidence>
<sequence length="150" mass="16834">MLQWQKVKNLPVITALSLGLSGVALSPQSLAERNFALATPVVVLMPHVMPNADLLELTPEQRQEARLIANQMNHEREDNEILTRSLRREMWELLSGAQQPDAKELENLVKLISEAEQARVAMSVECATRLRATLTADQWELLVDLASDLQ</sequence>
<reference evidence="2 3" key="1">
    <citation type="submission" date="2011-05" db="EMBL/GenBank/DDBJ databases">
        <title>Complete sequence of Thioalkalimicrobium cyclicum ALM1.</title>
        <authorList>
            <consortium name="US DOE Joint Genome Institute"/>
            <person name="Lucas S."/>
            <person name="Han J."/>
            <person name="Lapidus A."/>
            <person name="Cheng J.-F."/>
            <person name="Goodwin L."/>
            <person name="Pitluck S."/>
            <person name="Peters L."/>
            <person name="Mikhailova N."/>
            <person name="Davenport K."/>
            <person name="Han C."/>
            <person name="Tapia R."/>
            <person name="Land M."/>
            <person name="Hauser L."/>
            <person name="Kyrpides N."/>
            <person name="Ivanova N."/>
            <person name="Pagani I."/>
            <person name="Kappler U."/>
            <person name="Woyke T."/>
        </authorList>
    </citation>
    <scope>NUCLEOTIDE SEQUENCE [LARGE SCALE GENOMIC DNA]</scope>
    <source>
        <strain evidence="3">DSM 14477 / JCM 11371 / ALM1</strain>
    </source>
</reference>
<feature type="signal peptide" evidence="1">
    <location>
        <begin position="1"/>
        <end position="31"/>
    </location>
</feature>
<dbReference type="OrthoDB" id="5615420at2"/>
<proteinExistence type="predicted"/>
<dbReference type="KEGG" id="tcy:Thicy_1133"/>
<name>F6D8P9_THICA</name>
<keyword evidence="1" id="KW-0732">Signal</keyword>
<gene>
    <name evidence="2" type="ordered locus">Thicy_1133</name>
</gene>
<feature type="chain" id="PRO_5003334682" description="Zinc resistance-associated protein" evidence="1">
    <location>
        <begin position="32"/>
        <end position="150"/>
    </location>
</feature>
<evidence type="ECO:0000313" key="2">
    <source>
        <dbReference type="EMBL" id="AEG31900.1"/>
    </source>
</evidence>
<dbReference type="EMBL" id="CP002776">
    <property type="protein sequence ID" value="AEG31900.1"/>
    <property type="molecule type" value="Genomic_DNA"/>
</dbReference>
<keyword evidence="3" id="KW-1185">Reference proteome</keyword>
<accession>F6D8P9</accession>
<evidence type="ECO:0000313" key="3">
    <source>
        <dbReference type="Proteomes" id="UP000009232"/>
    </source>
</evidence>
<dbReference type="RefSeq" id="WP_013835677.1">
    <property type="nucleotide sequence ID" value="NC_015581.1"/>
</dbReference>
<dbReference type="eggNOG" id="ENOG503410P">
    <property type="taxonomic scope" value="Bacteria"/>
</dbReference>
<dbReference type="Gene3D" id="1.20.120.1490">
    <property type="match status" value="1"/>
</dbReference>
<organism evidence="2 3">
    <name type="scientific">Thiomicrospira cyclica (strain DSM 14477 / JCM 11371 / ALM1)</name>
    <name type="common">Thioalkalimicrobium cyclicum</name>
    <dbReference type="NCBI Taxonomy" id="717773"/>
    <lineage>
        <taxon>Bacteria</taxon>
        <taxon>Pseudomonadati</taxon>
        <taxon>Pseudomonadota</taxon>
        <taxon>Gammaproteobacteria</taxon>
        <taxon>Thiotrichales</taxon>
        <taxon>Piscirickettsiaceae</taxon>
        <taxon>Thiomicrospira</taxon>
    </lineage>
</organism>
<dbReference type="Proteomes" id="UP000009232">
    <property type="component" value="Chromosome"/>
</dbReference>
<evidence type="ECO:0008006" key="4">
    <source>
        <dbReference type="Google" id="ProtNLM"/>
    </source>
</evidence>